<reference evidence="3 4" key="1">
    <citation type="submission" date="2020-05" db="EMBL/GenBank/DDBJ databases">
        <authorList>
            <person name="Mo P."/>
        </authorList>
    </citation>
    <scope>NUCLEOTIDE SEQUENCE [LARGE SCALE GENOMIC DNA]</scope>
    <source>
        <strain evidence="3 4">Gen01</strain>
    </source>
</reference>
<dbReference type="RefSeq" id="WP_172154833.1">
    <property type="nucleotide sequence ID" value="NZ_CP053564.1"/>
</dbReference>
<evidence type="ECO:0000313" key="3">
    <source>
        <dbReference type="EMBL" id="QJY45133.1"/>
    </source>
</evidence>
<name>A0A6M6JDF4_9PSEU</name>
<protein>
    <submittedName>
        <fullName evidence="3">DUF2637 domain-containing protein</fullName>
    </submittedName>
</protein>
<feature type="transmembrane region" description="Helical" evidence="2">
    <location>
        <begin position="40"/>
        <end position="62"/>
    </location>
</feature>
<organism evidence="3 4">
    <name type="scientific">Pseudonocardia broussonetiae</name>
    <dbReference type="NCBI Taxonomy" id="2736640"/>
    <lineage>
        <taxon>Bacteria</taxon>
        <taxon>Bacillati</taxon>
        <taxon>Actinomycetota</taxon>
        <taxon>Actinomycetes</taxon>
        <taxon>Pseudonocardiales</taxon>
        <taxon>Pseudonocardiaceae</taxon>
        <taxon>Pseudonocardia</taxon>
    </lineage>
</organism>
<keyword evidence="4" id="KW-1185">Reference proteome</keyword>
<feature type="transmembrane region" description="Helical" evidence="2">
    <location>
        <begin position="101"/>
        <end position="125"/>
    </location>
</feature>
<dbReference type="AlphaFoldDB" id="A0A6M6JDF4"/>
<feature type="transmembrane region" description="Helical" evidence="2">
    <location>
        <begin position="74"/>
        <end position="95"/>
    </location>
</feature>
<proteinExistence type="predicted"/>
<accession>A0A6M6JDF4</accession>
<dbReference type="KEGG" id="pbro:HOP40_04250"/>
<evidence type="ECO:0000256" key="2">
    <source>
        <dbReference type="SAM" id="Phobius"/>
    </source>
</evidence>
<dbReference type="EMBL" id="CP053564">
    <property type="protein sequence ID" value="QJY45133.1"/>
    <property type="molecule type" value="Genomic_DNA"/>
</dbReference>
<keyword evidence="2" id="KW-0812">Transmembrane</keyword>
<dbReference type="InterPro" id="IPR021235">
    <property type="entry name" value="DUF2637"/>
</dbReference>
<dbReference type="Proteomes" id="UP000505377">
    <property type="component" value="Chromosome"/>
</dbReference>
<gene>
    <name evidence="3" type="ORF">HOP40_04250</name>
</gene>
<keyword evidence="2" id="KW-1133">Transmembrane helix</keyword>
<evidence type="ECO:0000256" key="1">
    <source>
        <dbReference type="SAM" id="MobiDB-lite"/>
    </source>
</evidence>
<sequence length="201" mass="20692">MRGRAVLYGLLLVVATAAAVLSFAALRDLALLCGFAPSLAWLLPVVVDAGAAAGSLVWLGGAVTAGARRFARSLALTLLGLSVAANALGHGLAAYRQEPAWWVVVVVSAVAPAVLGAVVHLAVLVGRTAPPEGGEAEPEVEIDDDRAAELIAAGAGRRRIARELGVSEYEARRLIDRARPTTAEPAHAATNGARFRPEGQP</sequence>
<dbReference type="Pfam" id="PF10935">
    <property type="entry name" value="DUF2637"/>
    <property type="match status" value="1"/>
</dbReference>
<feature type="region of interest" description="Disordered" evidence="1">
    <location>
        <begin position="176"/>
        <end position="201"/>
    </location>
</feature>
<evidence type="ECO:0000313" key="4">
    <source>
        <dbReference type="Proteomes" id="UP000505377"/>
    </source>
</evidence>
<keyword evidence="2" id="KW-0472">Membrane</keyword>